<protein>
    <submittedName>
        <fullName evidence="1">Uncharacterized protein</fullName>
    </submittedName>
</protein>
<accession>A0ACB7SQQ9</accession>
<keyword evidence="2" id="KW-1185">Reference proteome</keyword>
<dbReference type="Proteomes" id="UP000821845">
    <property type="component" value="Chromosome 3"/>
</dbReference>
<proteinExistence type="predicted"/>
<reference evidence="1" key="1">
    <citation type="submission" date="2020-05" db="EMBL/GenBank/DDBJ databases">
        <title>Large-scale comparative analyses of tick genomes elucidate their genetic diversity and vector capacities.</title>
        <authorList>
            <person name="Jia N."/>
            <person name="Wang J."/>
            <person name="Shi W."/>
            <person name="Du L."/>
            <person name="Sun Y."/>
            <person name="Zhan W."/>
            <person name="Jiang J."/>
            <person name="Wang Q."/>
            <person name="Zhang B."/>
            <person name="Ji P."/>
            <person name="Sakyi L.B."/>
            <person name="Cui X."/>
            <person name="Yuan T."/>
            <person name="Jiang B."/>
            <person name="Yang W."/>
            <person name="Lam T.T.-Y."/>
            <person name="Chang Q."/>
            <person name="Ding S."/>
            <person name="Wang X."/>
            <person name="Zhu J."/>
            <person name="Ruan X."/>
            <person name="Zhao L."/>
            <person name="Wei J."/>
            <person name="Que T."/>
            <person name="Du C."/>
            <person name="Cheng J."/>
            <person name="Dai P."/>
            <person name="Han X."/>
            <person name="Huang E."/>
            <person name="Gao Y."/>
            <person name="Liu J."/>
            <person name="Shao H."/>
            <person name="Ye R."/>
            <person name="Li L."/>
            <person name="Wei W."/>
            <person name="Wang X."/>
            <person name="Wang C."/>
            <person name="Yang T."/>
            <person name="Huo Q."/>
            <person name="Li W."/>
            <person name="Guo W."/>
            <person name="Chen H."/>
            <person name="Zhou L."/>
            <person name="Ni X."/>
            <person name="Tian J."/>
            <person name="Zhou Y."/>
            <person name="Sheng Y."/>
            <person name="Liu T."/>
            <person name="Pan Y."/>
            <person name="Xia L."/>
            <person name="Li J."/>
            <person name="Zhao F."/>
            <person name="Cao W."/>
        </authorList>
    </citation>
    <scope>NUCLEOTIDE SEQUENCE</scope>
    <source>
        <strain evidence="1">Hyas-2018</strain>
    </source>
</reference>
<comment type="caution">
    <text evidence="1">The sequence shown here is derived from an EMBL/GenBank/DDBJ whole genome shotgun (WGS) entry which is preliminary data.</text>
</comment>
<organism evidence="1 2">
    <name type="scientific">Hyalomma asiaticum</name>
    <name type="common">Tick</name>
    <dbReference type="NCBI Taxonomy" id="266040"/>
    <lineage>
        <taxon>Eukaryota</taxon>
        <taxon>Metazoa</taxon>
        <taxon>Ecdysozoa</taxon>
        <taxon>Arthropoda</taxon>
        <taxon>Chelicerata</taxon>
        <taxon>Arachnida</taxon>
        <taxon>Acari</taxon>
        <taxon>Parasitiformes</taxon>
        <taxon>Ixodida</taxon>
        <taxon>Ixodoidea</taxon>
        <taxon>Ixodidae</taxon>
        <taxon>Hyalomminae</taxon>
        <taxon>Hyalomma</taxon>
    </lineage>
</organism>
<sequence>MPSAKGTRTTTHCTWNEANAGSRRTFGELYGKEFHRRSESSPCETVFLDSRKLYNLSKRCAARGEAAFQTKGNGIEDGRRSVRPADAGSGWPLSGHIHRRAGRNATPREETRGT</sequence>
<name>A0ACB7SQQ9_HYAAI</name>
<gene>
    <name evidence="1" type="ORF">HPB50_002953</name>
</gene>
<dbReference type="EMBL" id="CM023483">
    <property type="protein sequence ID" value="KAH6935004.1"/>
    <property type="molecule type" value="Genomic_DNA"/>
</dbReference>
<evidence type="ECO:0000313" key="1">
    <source>
        <dbReference type="EMBL" id="KAH6935004.1"/>
    </source>
</evidence>
<evidence type="ECO:0000313" key="2">
    <source>
        <dbReference type="Proteomes" id="UP000821845"/>
    </source>
</evidence>